<dbReference type="EMBL" id="CACRXK020035266">
    <property type="protein sequence ID" value="CAB4044523.1"/>
    <property type="molecule type" value="Genomic_DNA"/>
</dbReference>
<sequence length="76" mass="8409">MAPTPPENDVENTSKKTGKRGGEDGCENMANRPTNLYGNAHDVGFRAGSVRSDHHQEGCNTCYFELKKRNNSKKVL</sequence>
<accession>A0A6S7LUQ6</accession>
<organism evidence="2 3">
    <name type="scientific">Paramuricea clavata</name>
    <name type="common">Red gorgonian</name>
    <name type="synonym">Violescent sea-whip</name>
    <dbReference type="NCBI Taxonomy" id="317549"/>
    <lineage>
        <taxon>Eukaryota</taxon>
        <taxon>Metazoa</taxon>
        <taxon>Cnidaria</taxon>
        <taxon>Anthozoa</taxon>
        <taxon>Octocorallia</taxon>
        <taxon>Malacalcyonacea</taxon>
        <taxon>Plexauridae</taxon>
        <taxon>Paramuricea</taxon>
    </lineage>
</organism>
<comment type="caution">
    <text evidence="2">The sequence shown here is derived from an EMBL/GenBank/DDBJ whole genome shotgun (WGS) entry which is preliminary data.</text>
</comment>
<dbReference type="Proteomes" id="UP001152795">
    <property type="component" value="Unassembled WGS sequence"/>
</dbReference>
<protein>
    <submittedName>
        <fullName evidence="2">Uncharacterized protein</fullName>
    </submittedName>
</protein>
<evidence type="ECO:0000256" key="1">
    <source>
        <dbReference type="SAM" id="MobiDB-lite"/>
    </source>
</evidence>
<dbReference type="AlphaFoldDB" id="A0A6S7LUQ6"/>
<evidence type="ECO:0000313" key="2">
    <source>
        <dbReference type="EMBL" id="CAB4044523.1"/>
    </source>
</evidence>
<feature type="region of interest" description="Disordered" evidence="1">
    <location>
        <begin position="1"/>
        <end position="34"/>
    </location>
</feature>
<keyword evidence="3" id="KW-1185">Reference proteome</keyword>
<gene>
    <name evidence="2" type="ORF">PACLA_8A027216</name>
</gene>
<reference evidence="2" key="1">
    <citation type="submission" date="2020-04" db="EMBL/GenBank/DDBJ databases">
        <authorList>
            <person name="Alioto T."/>
            <person name="Alioto T."/>
            <person name="Gomez Garrido J."/>
        </authorList>
    </citation>
    <scope>NUCLEOTIDE SEQUENCE</scope>
    <source>
        <strain evidence="2">A484AB</strain>
    </source>
</reference>
<name>A0A6S7LUQ6_PARCT</name>
<proteinExistence type="predicted"/>
<evidence type="ECO:0000313" key="3">
    <source>
        <dbReference type="Proteomes" id="UP001152795"/>
    </source>
</evidence>